<dbReference type="RefSeq" id="WP_264090767.1">
    <property type="nucleotide sequence ID" value="NZ_JAMPJT010000009.1"/>
</dbReference>
<feature type="region of interest" description="Disordered" evidence="1">
    <location>
        <begin position="229"/>
        <end position="252"/>
    </location>
</feature>
<proteinExistence type="predicted"/>
<name>A0AA41XVL5_9GAMM</name>
<feature type="compositionally biased region" description="Low complexity" evidence="1">
    <location>
        <begin position="235"/>
        <end position="244"/>
    </location>
</feature>
<dbReference type="Proteomes" id="UP001165568">
    <property type="component" value="Unassembled WGS sequence"/>
</dbReference>
<reference evidence="2" key="1">
    <citation type="submission" date="2022-04" db="EMBL/GenBank/DDBJ databases">
        <title>Brenneria sp. isolated from walnut trees in Serbia.</title>
        <authorList>
            <person name="Gasic K."/>
            <person name="Zlatkovic N."/>
            <person name="Kuzmanovic N."/>
        </authorList>
    </citation>
    <scope>NUCLEOTIDE SEQUENCE</scope>
    <source>
        <strain evidence="3">KBI 423</strain>
        <strain evidence="2">KBI 447</strain>
    </source>
</reference>
<comment type="caution">
    <text evidence="2">The sequence shown here is derived from an EMBL/GenBank/DDBJ whole genome shotgun (WGS) entry which is preliminary data.</text>
</comment>
<accession>A0AA41XVL5</accession>
<evidence type="ECO:0000313" key="3">
    <source>
        <dbReference type="EMBL" id="MCV9883098.1"/>
    </source>
</evidence>
<evidence type="ECO:0000313" key="4">
    <source>
        <dbReference type="Proteomes" id="UP001165568"/>
    </source>
</evidence>
<evidence type="ECO:0000313" key="2">
    <source>
        <dbReference type="EMBL" id="MCV9879708.1"/>
    </source>
</evidence>
<dbReference type="NCBIfam" id="NF041406">
    <property type="entry name" value="XopAK"/>
    <property type="match status" value="1"/>
</dbReference>
<keyword evidence="4" id="KW-1185">Reference proteome</keyword>
<evidence type="ECO:0000256" key="1">
    <source>
        <dbReference type="SAM" id="MobiDB-lite"/>
    </source>
</evidence>
<dbReference type="Proteomes" id="UP001165569">
    <property type="component" value="Unassembled WGS sequence"/>
</dbReference>
<dbReference type="EMBL" id="JAMPJT010000009">
    <property type="protein sequence ID" value="MCV9879708.1"/>
    <property type="molecule type" value="Genomic_DNA"/>
</dbReference>
<evidence type="ECO:0000313" key="5">
    <source>
        <dbReference type="Proteomes" id="UP001165569"/>
    </source>
</evidence>
<dbReference type="EMBL" id="JAMPJU010000009">
    <property type="protein sequence ID" value="MCV9883098.1"/>
    <property type="molecule type" value="Genomic_DNA"/>
</dbReference>
<dbReference type="AlphaFoldDB" id="A0AA41XVL5"/>
<gene>
    <name evidence="2" type="ORF">NC803_12715</name>
    <name evidence="3" type="ORF">NC856_12550</name>
</gene>
<protein>
    <submittedName>
        <fullName evidence="2">Uncharacterized protein</fullName>
    </submittedName>
</protein>
<sequence>MPTDLTITNPWRYTAYDSVDGLNDHPDGVPCSGSSSDSPRLTARDMAPFKQLERQYADLFSSREIQEVDEPPARVMEGKKVKDIDLDECEVINASKDNFDYIGTSGLSKCIGICARGLNSRNETIMGLCHYTGVRMEPADALQLLRSKMDEKGAGNAKMYLVGGSMSADPDLGSLSAERELLSLRQQFNIQGVRLHTSIWEDIYSGEYVNLLMTPDNIYFSTEPLYSDGEDYDSDTGSSSFSDTPDTKRARN</sequence>
<organism evidence="2 5">
    <name type="scientific">Brenneria izbisi</name>
    <dbReference type="NCBI Taxonomy" id="2939450"/>
    <lineage>
        <taxon>Bacteria</taxon>
        <taxon>Pseudomonadati</taxon>
        <taxon>Pseudomonadota</taxon>
        <taxon>Gammaproteobacteria</taxon>
        <taxon>Enterobacterales</taxon>
        <taxon>Pectobacteriaceae</taxon>
        <taxon>Brenneria</taxon>
    </lineage>
</organism>